<dbReference type="KEGG" id="blac:94349143"/>
<gene>
    <name evidence="2" type="ORF">CCR75_005391</name>
</gene>
<organism evidence="2 3">
    <name type="scientific">Bremia lactucae</name>
    <name type="common">Lettuce downy mildew</name>
    <dbReference type="NCBI Taxonomy" id="4779"/>
    <lineage>
        <taxon>Eukaryota</taxon>
        <taxon>Sar</taxon>
        <taxon>Stramenopiles</taxon>
        <taxon>Oomycota</taxon>
        <taxon>Peronosporomycetes</taxon>
        <taxon>Peronosporales</taxon>
        <taxon>Peronosporaceae</taxon>
        <taxon>Bremia</taxon>
    </lineage>
</organism>
<evidence type="ECO:0000256" key="1">
    <source>
        <dbReference type="SAM" id="MobiDB-lite"/>
    </source>
</evidence>
<dbReference type="RefSeq" id="XP_067818266.1">
    <property type="nucleotide sequence ID" value="XM_067963472.1"/>
</dbReference>
<keyword evidence="3" id="KW-1185">Reference proteome</keyword>
<dbReference type="Proteomes" id="UP000294530">
    <property type="component" value="Unassembled WGS sequence"/>
</dbReference>
<dbReference type="OrthoDB" id="167737at2759"/>
<protein>
    <submittedName>
        <fullName evidence="2">Uncharacterized protein</fullName>
    </submittedName>
</protein>
<sequence length="110" mass="12377">MRFQISSFRASLSSPQSVRCSSELDPIDLTTPSSNYSTNKTRRLLSNKIERCCIVTPSCEPCTDEIPSYNLVFWMGYASTGKPKEILTYQQAAFSSRVPMINMPRIEGVN</sequence>
<reference evidence="2 3" key="1">
    <citation type="journal article" date="2021" name="Genome Biol.">
        <title>AFLAP: assembly-free linkage analysis pipeline using k-mers from genome sequencing data.</title>
        <authorList>
            <person name="Fletcher K."/>
            <person name="Zhang L."/>
            <person name="Gil J."/>
            <person name="Han R."/>
            <person name="Cavanaugh K."/>
            <person name="Michelmore R."/>
        </authorList>
    </citation>
    <scope>NUCLEOTIDE SEQUENCE [LARGE SCALE GENOMIC DNA]</scope>
    <source>
        <strain evidence="2 3">SF5</strain>
    </source>
</reference>
<feature type="compositionally biased region" description="Polar residues" evidence="1">
    <location>
        <begin position="1"/>
        <end position="20"/>
    </location>
</feature>
<accession>A0A976FL31</accession>
<proteinExistence type="predicted"/>
<feature type="region of interest" description="Disordered" evidence="1">
    <location>
        <begin position="1"/>
        <end position="36"/>
    </location>
</feature>
<evidence type="ECO:0000313" key="3">
    <source>
        <dbReference type="Proteomes" id="UP000294530"/>
    </source>
</evidence>
<dbReference type="EMBL" id="SHOA02000019">
    <property type="protein sequence ID" value="TDH68767.1"/>
    <property type="molecule type" value="Genomic_DNA"/>
</dbReference>
<dbReference type="GeneID" id="94349143"/>
<name>A0A976FL31_BRELC</name>
<dbReference type="AlphaFoldDB" id="A0A976FL31"/>
<comment type="caution">
    <text evidence="2">The sequence shown here is derived from an EMBL/GenBank/DDBJ whole genome shotgun (WGS) entry which is preliminary data.</text>
</comment>
<evidence type="ECO:0000313" key="2">
    <source>
        <dbReference type="EMBL" id="TDH68767.1"/>
    </source>
</evidence>